<evidence type="ECO:0000256" key="2">
    <source>
        <dbReference type="ARBA" id="ARBA00022723"/>
    </source>
</evidence>
<dbReference type="InterPro" id="IPR034593">
    <property type="entry name" value="DgoD-like"/>
</dbReference>
<dbReference type="SFLD" id="SFLDG00180">
    <property type="entry name" value="muconate_cycloisomerase"/>
    <property type="match status" value="1"/>
</dbReference>
<name>D0LLD5_HALO1</name>
<feature type="active site" description="Proton acceptor; specific for (R)-substrate epimerization" evidence="5">
    <location>
        <position position="155"/>
    </location>
</feature>
<feature type="binding site" evidence="6">
    <location>
        <position position="230"/>
    </location>
    <ligand>
        <name>Mg(2+)</name>
        <dbReference type="ChEBI" id="CHEBI:18420"/>
    </ligand>
</feature>
<dbReference type="InterPro" id="IPR018110">
    <property type="entry name" value="Mandel_Rmase/mucon_lact_enz_CS"/>
</dbReference>
<dbReference type="EC" id="5.1.1.-" evidence="7"/>
<dbReference type="EMBL" id="CP001804">
    <property type="protein sequence ID" value="ACY18631.1"/>
    <property type="molecule type" value="Genomic_DNA"/>
</dbReference>
<feature type="active site" description="Proton acceptor; specific for (S)-substrate epimerization" evidence="5">
    <location>
        <position position="252"/>
    </location>
</feature>
<dbReference type="GO" id="GO:0009063">
    <property type="term" value="P:amino acid catabolic process"/>
    <property type="evidence" value="ECO:0007669"/>
    <property type="project" value="InterPro"/>
</dbReference>
<dbReference type="InterPro" id="IPR013341">
    <property type="entry name" value="Mandelate_racemase_N_dom"/>
</dbReference>
<reference evidence="9 10" key="1">
    <citation type="journal article" date="2010" name="Stand. Genomic Sci.">
        <title>Complete genome sequence of Haliangium ochraceum type strain (SMP-2).</title>
        <authorList>
            <consortium name="US DOE Joint Genome Institute (JGI-PGF)"/>
            <person name="Ivanova N."/>
            <person name="Daum C."/>
            <person name="Lang E."/>
            <person name="Abt B."/>
            <person name="Kopitz M."/>
            <person name="Saunders E."/>
            <person name="Lapidus A."/>
            <person name="Lucas S."/>
            <person name="Glavina Del Rio T."/>
            <person name="Nolan M."/>
            <person name="Tice H."/>
            <person name="Copeland A."/>
            <person name="Cheng J.F."/>
            <person name="Chen F."/>
            <person name="Bruce D."/>
            <person name="Goodwin L."/>
            <person name="Pitluck S."/>
            <person name="Mavromatis K."/>
            <person name="Pati A."/>
            <person name="Mikhailova N."/>
            <person name="Chen A."/>
            <person name="Palaniappan K."/>
            <person name="Land M."/>
            <person name="Hauser L."/>
            <person name="Chang Y.J."/>
            <person name="Jeffries C.D."/>
            <person name="Detter J.C."/>
            <person name="Brettin T."/>
            <person name="Rohde M."/>
            <person name="Goker M."/>
            <person name="Bristow J."/>
            <person name="Markowitz V."/>
            <person name="Eisen J.A."/>
            <person name="Hugenholtz P."/>
            <person name="Kyrpides N.C."/>
            <person name="Klenk H.P."/>
        </authorList>
    </citation>
    <scope>NUCLEOTIDE SEQUENCE [LARGE SCALE GENOMIC DNA]</scope>
    <source>
        <strain evidence="10">DSM 14365 / CIP 107738 / JCM 11303 / AJ 13395 / SMP-2</strain>
    </source>
</reference>
<dbReference type="Pfam" id="PF02746">
    <property type="entry name" value="MR_MLE_N"/>
    <property type="match status" value="1"/>
</dbReference>
<organism evidence="9 10">
    <name type="scientific">Haliangium ochraceum (strain DSM 14365 / JCM 11303 / SMP-2)</name>
    <dbReference type="NCBI Taxonomy" id="502025"/>
    <lineage>
        <taxon>Bacteria</taxon>
        <taxon>Pseudomonadati</taxon>
        <taxon>Myxococcota</taxon>
        <taxon>Polyangia</taxon>
        <taxon>Haliangiales</taxon>
        <taxon>Kofleriaceae</taxon>
        <taxon>Haliangium</taxon>
    </lineage>
</organism>
<sequence>MKLNFSVHQLRLKEIFKVSRESHRTHNTIIVTLENGDYVGYGEATEFAVYGARIDAMTAALTAIGDKLASYEFDTPERMWSDFAPELAEQPFAQCALDVAAHDLWGRQQGQPLHRLWNLDIKNAPQSNYSIGINSIENTITRIQSLSDWPIFKIKLGSEHDVELIAEVRKHTSARLRVDANCGWSVAEALEKAEALRELDVEFIEQPLPRDDWQGMKELYARSPIPIMADESCATEADIERCHGHFHGVNLKLMKCGGITPARRAIQRGRELGMTVMLGCMPESSVGASAIAQLAPLLDAVDMDSIVLIENDVATGAKLESGTIVYPDAPGCGVTYHGEP</sequence>
<dbReference type="PANTHER" id="PTHR48080">
    <property type="entry name" value="D-GALACTONATE DEHYDRATASE-RELATED"/>
    <property type="match status" value="1"/>
</dbReference>
<feature type="domain" description="Mandelate racemase/muconate lactonizing enzyme C-terminal" evidence="8">
    <location>
        <begin position="136"/>
        <end position="226"/>
    </location>
</feature>
<comment type="cofactor">
    <cofactor evidence="6 7">
        <name>Mg(2+)</name>
        <dbReference type="ChEBI" id="CHEBI:18420"/>
    </cofactor>
    <text evidence="6 7">Binds 1 Mg(2+) ion per subunit.</text>
</comment>
<dbReference type="eggNOG" id="COG4948">
    <property type="taxonomic scope" value="Bacteria"/>
</dbReference>
<dbReference type="Proteomes" id="UP000001880">
    <property type="component" value="Chromosome"/>
</dbReference>
<evidence type="ECO:0000256" key="4">
    <source>
        <dbReference type="ARBA" id="ARBA00023235"/>
    </source>
</evidence>
<evidence type="ECO:0000313" key="10">
    <source>
        <dbReference type="Proteomes" id="UP000001880"/>
    </source>
</evidence>
<dbReference type="Gene3D" id="3.20.20.120">
    <property type="entry name" value="Enolase-like C-terminal domain"/>
    <property type="match status" value="1"/>
</dbReference>
<dbReference type="GO" id="GO:0046872">
    <property type="term" value="F:metal ion binding"/>
    <property type="evidence" value="ECO:0007669"/>
    <property type="project" value="UniProtKB-KW"/>
</dbReference>
<dbReference type="SFLD" id="SFLDS00001">
    <property type="entry name" value="Enolase"/>
    <property type="match status" value="1"/>
</dbReference>
<dbReference type="SFLD" id="SFLDF00009">
    <property type="entry name" value="o-succinylbenzoate_synthase"/>
    <property type="match status" value="1"/>
</dbReference>
<evidence type="ECO:0000256" key="3">
    <source>
        <dbReference type="ARBA" id="ARBA00022842"/>
    </source>
</evidence>
<keyword evidence="2 6" id="KW-0479">Metal-binding</keyword>
<keyword evidence="4 7" id="KW-0413">Isomerase</keyword>
<dbReference type="InterPro" id="IPR029065">
    <property type="entry name" value="Enolase_C-like"/>
</dbReference>
<evidence type="ECO:0000313" key="9">
    <source>
        <dbReference type="EMBL" id="ACY18631.1"/>
    </source>
</evidence>
<evidence type="ECO:0000256" key="1">
    <source>
        <dbReference type="ARBA" id="ARBA00008031"/>
    </source>
</evidence>
<evidence type="ECO:0000259" key="8">
    <source>
        <dbReference type="SMART" id="SM00922"/>
    </source>
</evidence>
<evidence type="ECO:0000256" key="6">
    <source>
        <dbReference type="PIRSR" id="PIRSR634603-3"/>
    </source>
</evidence>
<proteinExistence type="inferred from homology"/>
<dbReference type="STRING" id="502025.Hoch_6156"/>
<gene>
    <name evidence="9" type="ordered locus">Hoch_6156</name>
</gene>
<keyword evidence="10" id="KW-1185">Reference proteome</keyword>
<dbReference type="RefSeq" id="WP_012831223.1">
    <property type="nucleotide sequence ID" value="NC_013440.1"/>
</dbReference>
<keyword evidence="3 6" id="KW-0460">Magnesium</keyword>
<dbReference type="InterPro" id="IPR036849">
    <property type="entry name" value="Enolase-like_C_sf"/>
</dbReference>
<evidence type="ECO:0000256" key="7">
    <source>
        <dbReference type="RuleBase" id="RU366006"/>
    </source>
</evidence>
<dbReference type="OrthoDB" id="9782675at2"/>
<protein>
    <recommendedName>
        <fullName evidence="7">Dipeptide epimerase</fullName>
        <ecNumber evidence="7">5.1.1.-</ecNumber>
    </recommendedName>
</protein>
<dbReference type="SMART" id="SM00922">
    <property type="entry name" value="MR_MLE"/>
    <property type="match status" value="1"/>
</dbReference>
<evidence type="ECO:0000256" key="5">
    <source>
        <dbReference type="PIRSR" id="PIRSR634603-1"/>
    </source>
</evidence>
<dbReference type="GO" id="GO:0016855">
    <property type="term" value="F:racemase and epimerase activity, acting on amino acids and derivatives"/>
    <property type="evidence" value="ECO:0007669"/>
    <property type="project" value="UniProtKB-UniRule"/>
</dbReference>
<dbReference type="InterPro" id="IPR013342">
    <property type="entry name" value="Mandelate_racemase_C"/>
</dbReference>
<dbReference type="InterPro" id="IPR029017">
    <property type="entry name" value="Enolase-like_N"/>
</dbReference>
<feature type="binding site" evidence="6">
    <location>
        <position position="179"/>
    </location>
    <ligand>
        <name>Mg(2+)</name>
        <dbReference type="ChEBI" id="CHEBI:18420"/>
    </ligand>
</feature>
<dbReference type="InterPro" id="IPR034603">
    <property type="entry name" value="Dipeptide_epimerase"/>
</dbReference>
<dbReference type="AlphaFoldDB" id="D0LLD5"/>
<dbReference type="SUPFAM" id="SSF51604">
    <property type="entry name" value="Enolase C-terminal domain-like"/>
    <property type="match status" value="1"/>
</dbReference>
<comment type="similarity">
    <text evidence="1 7">Belongs to the mandelate racemase/muconate lactonizing enzyme family.</text>
</comment>
<dbReference type="HOGENOM" id="CLU_030273_4_3_7"/>
<accession>D0LLD5</accession>
<dbReference type="CDD" id="cd03319">
    <property type="entry name" value="L-Ala-DL-Glu_epimerase"/>
    <property type="match status" value="1"/>
</dbReference>
<feature type="binding site" evidence="6">
    <location>
        <position position="205"/>
    </location>
    <ligand>
        <name>Mg(2+)</name>
        <dbReference type="ChEBI" id="CHEBI:18420"/>
    </ligand>
</feature>
<dbReference type="PROSITE" id="PS00909">
    <property type="entry name" value="MR_MLE_2"/>
    <property type="match status" value="1"/>
</dbReference>
<dbReference type="SUPFAM" id="SSF54826">
    <property type="entry name" value="Enolase N-terminal domain-like"/>
    <property type="match status" value="1"/>
</dbReference>
<dbReference type="Pfam" id="PF13378">
    <property type="entry name" value="MR_MLE_C"/>
    <property type="match status" value="1"/>
</dbReference>
<dbReference type="PANTHER" id="PTHR48080:SF3">
    <property type="entry name" value="ENOLASE SUPERFAMILY MEMBER DDB_G0284701"/>
    <property type="match status" value="1"/>
</dbReference>
<dbReference type="KEGG" id="hoh:Hoch_6156"/>
<dbReference type="Gene3D" id="3.30.390.10">
    <property type="entry name" value="Enolase-like, N-terminal domain"/>
    <property type="match status" value="1"/>
</dbReference>